<name>Q67QR3_SYMTH</name>
<protein>
    <recommendedName>
        <fullName evidence="1">DUF2268 domain-containing protein</fullName>
    </recommendedName>
</protein>
<evidence type="ECO:0000313" key="2">
    <source>
        <dbReference type="EMBL" id="BAD39980.1"/>
    </source>
</evidence>
<dbReference type="eggNOG" id="COG5504">
    <property type="taxonomic scope" value="Bacteria"/>
</dbReference>
<gene>
    <name evidence="2" type="ordered locus">STH995</name>
</gene>
<keyword evidence="3" id="KW-1185">Reference proteome</keyword>
<feature type="domain" description="DUF2268" evidence="1">
    <location>
        <begin position="148"/>
        <end position="280"/>
    </location>
</feature>
<organism evidence="2 3">
    <name type="scientific">Symbiobacterium thermophilum (strain DSM 24528 / JCM 14929 / IAM 14863 / T)</name>
    <dbReference type="NCBI Taxonomy" id="292459"/>
    <lineage>
        <taxon>Bacteria</taxon>
        <taxon>Bacillati</taxon>
        <taxon>Bacillota</taxon>
        <taxon>Clostridia</taxon>
        <taxon>Eubacteriales</taxon>
        <taxon>Symbiobacteriaceae</taxon>
        <taxon>Symbiobacterium</taxon>
    </lineage>
</organism>
<evidence type="ECO:0000259" key="1">
    <source>
        <dbReference type="Pfam" id="PF10026"/>
    </source>
</evidence>
<dbReference type="Proteomes" id="UP000000417">
    <property type="component" value="Chromosome"/>
</dbReference>
<evidence type="ECO:0000313" key="3">
    <source>
        <dbReference type="Proteomes" id="UP000000417"/>
    </source>
</evidence>
<dbReference type="EMBL" id="AP006840">
    <property type="protein sequence ID" value="BAD39980.1"/>
    <property type="molecule type" value="Genomic_DNA"/>
</dbReference>
<reference evidence="2 3" key="1">
    <citation type="journal article" date="2004" name="Nucleic Acids Res.">
        <title>Genome sequence of Symbiobacterium thermophilum, an uncultivable bacterium that depends on microbial commensalism.</title>
        <authorList>
            <person name="Ueda K."/>
            <person name="Yamashita A."/>
            <person name="Ishikawa J."/>
            <person name="Shimada M."/>
            <person name="Watsuji T."/>
            <person name="Morimura K."/>
            <person name="Ikeda H."/>
            <person name="Hattori M."/>
            <person name="Beppu T."/>
        </authorList>
    </citation>
    <scope>NUCLEOTIDE SEQUENCE [LARGE SCALE GENOMIC DNA]</scope>
    <source>
        <strain evidence="3">T / IAM 14863</strain>
    </source>
</reference>
<dbReference type="STRING" id="292459.STH995"/>
<sequence length="284" mass="31316">MVPVRITPVYRDVLLSLEAAELGSPLWPAFYHMAYLPHRAYFDGLADTYGPLLMGQGGLPGIVTRLAPALRRALEPAPGYRMEERVRSVMDRIQPLLPGRMPHVWLATLFFAAPAATIAVGGRPAIALGMERFSPAPPPGPRYWYPPEAVEEMVPHEAAHVARMEALGLPPSPQHLTLLDMVMLEGTALLFTDLLLGRETLATFMDPDRLAWHRAHDAEAVAAAAREFHAGGLTVFARYFAADAPVSGYWVGYSLCRRYLDRHGAGAMQEMLCLPSEEILRRLG</sequence>
<dbReference type="AlphaFoldDB" id="Q67QR3"/>
<dbReference type="Pfam" id="PF10026">
    <property type="entry name" value="DUF2268"/>
    <property type="match status" value="1"/>
</dbReference>
<accession>Q67QR3</accession>
<proteinExistence type="predicted"/>
<dbReference type="HOGENOM" id="CLU_979789_0_0_9"/>
<dbReference type="InterPro" id="IPR018728">
    <property type="entry name" value="DUF2268"/>
</dbReference>
<dbReference type="KEGG" id="sth:STH995"/>